<evidence type="ECO:0000313" key="2">
    <source>
        <dbReference type="EMBL" id="OQE95386.1"/>
    </source>
</evidence>
<dbReference type="Proteomes" id="UP000191691">
    <property type="component" value="Unassembled WGS sequence"/>
</dbReference>
<gene>
    <name evidence="2" type="ORF">PENNAL_c0002G11399</name>
</gene>
<sequence>MKASFLDINIEYNATTSKDWTANSHPSRASKLSGSIVNSPRSKTSSAIPSPPESANSMPLSTNAFTASTALKDNALVIAVSSSHIDISVGSAPRSSNMRNMSADTVAPSANIAASAKVVSPRLLVPFTSAPWSIKSSTISILPNLIAKGISPYIDTMLEKESGNFNMAIVNVMEHRPVVPRLRFKDENWHNG</sequence>
<feature type="region of interest" description="Disordered" evidence="1">
    <location>
        <begin position="18"/>
        <end position="57"/>
    </location>
</feature>
<keyword evidence="3" id="KW-1185">Reference proteome</keyword>
<accession>A0A1V6Z6R2</accession>
<comment type="caution">
    <text evidence="2">The sequence shown here is derived from an EMBL/GenBank/DDBJ whole genome shotgun (WGS) entry which is preliminary data.</text>
</comment>
<organism evidence="2 3">
    <name type="scientific">Penicillium nalgiovense</name>
    <dbReference type="NCBI Taxonomy" id="60175"/>
    <lineage>
        <taxon>Eukaryota</taxon>
        <taxon>Fungi</taxon>
        <taxon>Dikarya</taxon>
        <taxon>Ascomycota</taxon>
        <taxon>Pezizomycotina</taxon>
        <taxon>Eurotiomycetes</taxon>
        <taxon>Eurotiomycetidae</taxon>
        <taxon>Eurotiales</taxon>
        <taxon>Aspergillaceae</taxon>
        <taxon>Penicillium</taxon>
    </lineage>
</organism>
<proteinExistence type="predicted"/>
<protein>
    <submittedName>
        <fullName evidence="2">Uncharacterized protein</fullName>
    </submittedName>
</protein>
<evidence type="ECO:0000313" key="3">
    <source>
        <dbReference type="Proteomes" id="UP000191691"/>
    </source>
</evidence>
<dbReference type="EMBL" id="MOOB01000002">
    <property type="protein sequence ID" value="OQE95386.1"/>
    <property type="molecule type" value="Genomic_DNA"/>
</dbReference>
<reference evidence="3" key="1">
    <citation type="journal article" date="2017" name="Nat. Microbiol.">
        <title>Global analysis of biosynthetic gene clusters reveals vast potential of secondary metabolite production in Penicillium species.</title>
        <authorList>
            <person name="Nielsen J.C."/>
            <person name="Grijseels S."/>
            <person name="Prigent S."/>
            <person name="Ji B."/>
            <person name="Dainat J."/>
            <person name="Nielsen K.F."/>
            <person name="Frisvad J.C."/>
            <person name="Workman M."/>
            <person name="Nielsen J."/>
        </authorList>
    </citation>
    <scope>NUCLEOTIDE SEQUENCE [LARGE SCALE GENOMIC DNA]</scope>
    <source>
        <strain evidence="3">IBT 13039</strain>
    </source>
</reference>
<dbReference type="AlphaFoldDB" id="A0A1V6Z6R2"/>
<evidence type="ECO:0000256" key="1">
    <source>
        <dbReference type="SAM" id="MobiDB-lite"/>
    </source>
</evidence>
<name>A0A1V6Z6R2_PENNA</name>